<name>A0ACB6QNB5_9PLEO</name>
<gene>
    <name evidence="1" type="ORF">BDR25DRAFT_358277</name>
</gene>
<organism evidence="1 2">
    <name type="scientific">Lindgomyces ingoldianus</name>
    <dbReference type="NCBI Taxonomy" id="673940"/>
    <lineage>
        <taxon>Eukaryota</taxon>
        <taxon>Fungi</taxon>
        <taxon>Dikarya</taxon>
        <taxon>Ascomycota</taxon>
        <taxon>Pezizomycotina</taxon>
        <taxon>Dothideomycetes</taxon>
        <taxon>Pleosporomycetidae</taxon>
        <taxon>Pleosporales</taxon>
        <taxon>Lindgomycetaceae</taxon>
        <taxon>Lindgomyces</taxon>
    </lineage>
</organism>
<accession>A0ACB6QNB5</accession>
<evidence type="ECO:0000313" key="2">
    <source>
        <dbReference type="Proteomes" id="UP000799755"/>
    </source>
</evidence>
<keyword evidence="2" id="KW-1185">Reference proteome</keyword>
<protein>
    <submittedName>
        <fullName evidence="1">Uncharacterized protein</fullName>
    </submittedName>
</protein>
<evidence type="ECO:0000313" key="1">
    <source>
        <dbReference type="EMBL" id="KAF2468025.1"/>
    </source>
</evidence>
<comment type="caution">
    <text evidence="1">The sequence shown here is derived from an EMBL/GenBank/DDBJ whole genome shotgun (WGS) entry which is preliminary data.</text>
</comment>
<dbReference type="Proteomes" id="UP000799755">
    <property type="component" value="Unassembled WGS sequence"/>
</dbReference>
<reference evidence="1" key="1">
    <citation type="journal article" date="2020" name="Stud. Mycol.">
        <title>101 Dothideomycetes genomes: a test case for predicting lifestyles and emergence of pathogens.</title>
        <authorList>
            <person name="Haridas S."/>
            <person name="Albert R."/>
            <person name="Binder M."/>
            <person name="Bloem J."/>
            <person name="Labutti K."/>
            <person name="Salamov A."/>
            <person name="Andreopoulos B."/>
            <person name="Baker S."/>
            <person name="Barry K."/>
            <person name="Bills G."/>
            <person name="Bluhm B."/>
            <person name="Cannon C."/>
            <person name="Castanera R."/>
            <person name="Culley D."/>
            <person name="Daum C."/>
            <person name="Ezra D."/>
            <person name="Gonzalez J."/>
            <person name="Henrissat B."/>
            <person name="Kuo A."/>
            <person name="Liang C."/>
            <person name="Lipzen A."/>
            <person name="Lutzoni F."/>
            <person name="Magnuson J."/>
            <person name="Mondo S."/>
            <person name="Nolan M."/>
            <person name="Ohm R."/>
            <person name="Pangilinan J."/>
            <person name="Park H.-J."/>
            <person name="Ramirez L."/>
            <person name="Alfaro M."/>
            <person name="Sun H."/>
            <person name="Tritt A."/>
            <person name="Yoshinaga Y."/>
            <person name="Zwiers L.-H."/>
            <person name="Turgeon B."/>
            <person name="Goodwin S."/>
            <person name="Spatafora J."/>
            <person name="Crous P."/>
            <person name="Grigoriev I."/>
        </authorList>
    </citation>
    <scope>NUCLEOTIDE SEQUENCE</scope>
    <source>
        <strain evidence="1">ATCC 200398</strain>
    </source>
</reference>
<dbReference type="EMBL" id="MU003518">
    <property type="protein sequence ID" value="KAF2468025.1"/>
    <property type="molecule type" value="Genomic_DNA"/>
</dbReference>
<proteinExistence type="predicted"/>
<sequence>MCGIPTLSPSRYSKIIQEILSLGTIHLNNVLCRRRKKLFHFEFRLKQSHEIRQYQAVCDTSITLPPHPLKFQERLVEFPCVHLSAWNLTPTVTENILPQEVTERVAPNLTCDPSLAICQFQRTYLYQSYQRRISCLSTVRSNRLSEMNICPDSPSGPCTAAYDSTETFQADIWVLYEGFDWNTEELKRKLNERDETGEDKHDALDIWEGACNKRISTPSFSFATLQFFNTHYPYALLPNCCQKTHWMKLPNLSRLQLEMLYTPAWGNPRVGQLNLQDAWHFWWKIRYRNGVEMMAGHIDRIGICERSAPIIDASDSNNDRDLSKEASWLTQGLVTPTIIINDLQQLPCATHPFQHAPFHSYLYQNKFYEGSSNSTLCLLEHYNICYMSLIWVAQTWPTNGNMQQWAPMVHRGVQALVDSDLAWLRIGINMMNNQSY</sequence>